<keyword evidence="3" id="KW-1185">Reference proteome</keyword>
<organism evidence="2 3">
    <name type="scientific">Parachaetomium inaequale</name>
    <dbReference type="NCBI Taxonomy" id="2588326"/>
    <lineage>
        <taxon>Eukaryota</taxon>
        <taxon>Fungi</taxon>
        <taxon>Dikarya</taxon>
        <taxon>Ascomycota</taxon>
        <taxon>Pezizomycotina</taxon>
        <taxon>Sordariomycetes</taxon>
        <taxon>Sordariomycetidae</taxon>
        <taxon>Sordariales</taxon>
        <taxon>Chaetomiaceae</taxon>
        <taxon>Parachaetomium</taxon>
    </lineage>
</organism>
<feature type="region of interest" description="Disordered" evidence="1">
    <location>
        <begin position="177"/>
        <end position="224"/>
    </location>
</feature>
<protein>
    <submittedName>
        <fullName evidence="2">Uncharacterized protein</fullName>
    </submittedName>
</protein>
<evidence type="ECO:0000256" key="1">
    <source>
        <dbReference type="SAM" id="MobiDB-lite"/>
    </source>
</evidence>
<accession>A0AAN6SMJ2</accession>
<evidence type="ECO:0000313" key="3">
    <source>
        <dbReference type="Proteomes" id="UP001303115"/>
    </source>
</evidence>
<evidence type="ECO:0000313" key="2">
    <source>
        <dbReference type="EMBL" id="KAK4032773.1"/>
    </source>
</evidence>
<dbReference type="Proteomes" id="UP001303115">
    <property type="component" value="Unassembled WGS sequence"/>
</dbReference>
<feature type="compositionally biased region" description="Low complexity" evidence="1">
    <location>
        <begin position="177"/>
        <end position="203"/>
    </location>
</feature>
<name>A0AAN6SMJ2_9PEZI</name>
<reference evidence="3" key="1">
    <citation type="journal article" date="2023" name="Mol. Phylogenet. Evol.">
        <title>Genome-scale phylogeny and comparative genomics of the fungal order Sordariales.</title>
        <authorList>
            <person name="Hensen N."/>
            <person name="Bonometti L."/>
            <person name="Westerberg I."/>
            <person name="Brannstrom I.O."/>
            <person name="Guillou S."/>
            <person name="Cros-Aarteil S."/>
            <person name="Calhoun S."/>
            <person name="Haridas S."/>
            <person name="Kuo A."/>
            <person name="Mondo S."/>
            <person name="Pangilinan J."/>
            <person name="Riley R."/>
            <person name="LaButti K."/>
            <person name="Andreopoulos B."/>
            <person name="Lipzen A."/>
            <person name="Chen C."/>
            <person name="Yan M."/>
            <person name="Daum C."/>
            <person name="Ng V."/>
            <person name="Clum A."/>
            <person name="Steindorff A."/>
            <person name="Ohm R.A."/>
            <person name="Martin F."/>
            <person name="Silar P."/>
            <person name="Natvig D.O."/>
            <person name="Lalanne C."/>
            <person name="Gautier V."/>
            <person name="Ament-Velasquez S.L."/>
            <person name="Kruys A."/>
            <person name="Hutchinson M.I."/>
            <person name="Powell A.J."/>
            <person name="Barry K."/>
            <person name="Miller A.N."/>
            <person name="Grigoriev I.V."/>
            <person name="Debuchy R."/>
            <person name="Gladieux P."/>
            <person name="Hiltunen Thoren M."/>
            <person name="Johannesson H."/>
        </authorList>
    </citation>
    <scope>NUCLEOTIDE SEQUENCE [LARGE SCALE GENOMIC DNA]</scope>
    <source>
        <strain evidence="3">CBS 284.82</strain>
    </source>
</reference>
<proteinExistence type="predicted"/>
<feature type="compositionally biased region" description="Basic and acidic residues" evidence="1">
    <location>
        <begin position="214"/>
        <end position="224"/>
    </location>
</feature>
<gene>
    <name evidence="2" type="ORF">C8A01DRAFT_20199</name>
</gene>
<dbReference type="EMBL" id="MU854576">
    <property type="protein sequence ID" value="KAK4032773.1"/>
    <property type="molecule type" value="Genomic_DNA"/>
</dbReference>
<sequence length="224" mass="24981">MNYHTIQAYYNRLTTNADLPENVDVAGHLWYNILREYFLARDGFGLEVQPHPAPGVTKQSDNAHIRCVRKGNKTPLSLIENKLDSLERPDAVWQEAVRQLTEFMAFARMTWSSPDDHSEEEMVGIVTVGRFSRFYVLRSGEPQLDDHHATGDALLEFKEDETQIVNLLLSIRVRAPQSSSAGSQGATNMSPANAPASSASPPAILSNMRTKASVHNDEKPLRHG</sequence>
<comment type="caution">
    <text evidence="2">The sequence shown here is derived from an EMBL/GenBank/DDBJ whole genome shotgun (WGS) entry which is preliminary data.</text>
</comment>
<dbReference type="AlphaFoldDB" id="A0AAN6SMJ2"/>